<gene>
    <name evidence="2" type="ORF">SOCEGT47_049970</name>
</gene>
<dbReference type="PROSITE" id="PS51257">
    <property type="entry name" value="PROKAR_LIPOPROTEIN"/>
    <property type="match status" value="1"/>
</dbReference>
<dbReference type="EMBL" id="CP012670">
    <property type="protein sequence ID" value="AUX24459.1"/>
    <property type="molecule type" value="Genomic_DNA"/>
</dbReference>
<dbReference type="AlphaFoldDB" id="A0A4P2Q514"/>
<dbReference type="RefSeq" id="WP_165373348.1">
    <property type="nucleotide sequence ID" value="NZ_CP012670.1"/>
</dbReference>
<reference evidence="2 3" key="1">
    <citation type="submission" date="2015-09" db="EMBL/GenBank/DDBJ databases">
        <title>Sorangium comparison.</title>
        <authorList>
            <person name="Zaburannyi N."/>
            <person name="Bunk B."/>
            <person name="Overmann J."/>
            <person name="Mueller R."/>
        </authorList>
    </citation>
    <scope>NUCLEOTIDE SEQUENCE [LARGE SCALE GENOMIC DNA]</scope>
    <source>
        <strain evidence="2 3">So ceGT47</strain>
    </source>
</reference>
<evidence type="ECO:0000313" key="2">
    <source>
        <dbReference type="EMBL" id="AUX24459.1"/>
    </source>
</evidence>
<feature type="signal peptide" evidence="1">
    <location>
        <begin position="1"/>
        <end position="20"/>
    </location>
</feature>
<keyword evidence="1" id="KW-0732">Signal</keyword>
<evidence type="ECO:0000313" key="3">
    <source>
        <dbReference type="Proteomes" id="UP000295781"/>
    </source>
</evidence>
<evidence type="ECO:0008006" key="4">
    <source>
        <dbReference type="Google" id="ProtNLM"/>
    </source>
</evidence>
<protein>
    <recommendedName>
        <fullName evidence="4">Secreted protein</fullName>
    </recommendedName>
</protein>
<sequence>MELCCTRLAALLVVPLVTTACIGAELDADSEALLEAESALESGNGFLLNALTPNALTPNALTPNALTPNALTPNALTPNALSAIKNPGANGALSRELLRYTVSCALRPDQTFSFSWTDSDGDVRQEVYRGELGYAPWWTTTPLGTPYSDNTYVQSQITACLAARMNWYGVSVSISLRNNEMATNPAERTAYPVREGAFWGNVFATQEAPFLRACYSSDPGSTARARQMQRDCAVGHLSVDPVTGATTVQQCGPMVIVGSCESVCNGSDYTNRFYRGCLKNPSVSPWERWDQVMTTFLTPAPSP</sequence>
<feature type="chain" id="PRO_5020925700" description="Secreted protein" evidence="1">
    <location>
        <begin position="21"/>
        <end position="303"/>
    </location>
</feature>
<dbReference type="Proteomes" id="UP000295781">
    <property type="component" value="Chromosome"/>
</dbReference>
<accession>A0A4P2Q514</accession>
<proteinExistence type="predicted"/>
<name>A0A4P2Q514_SORCE</name>
<organism evidence="2 3">
    <name type="scientific">Sorangium cellulosum</name>
    <name type="common">Polyangium cellulosum</name>
    <dbReference type="NCBI Taxonomy" id="56"/>
    <lineage>
        <taxon>Bacteria</taxon>
        <taxon>Pseudomonadati</taxon>
        <taxon>Myxococcota</taxon>
        <taxon>Polyangia</taxon>
        <taxon>Polyangiales</taxon>
        <taxon>Polyangiaceae</taxon>
        <taxon>Sorangium</taxon>
    </lineage>
</organism>
<evidence type="ECO:0000256" key="1">
    <source>
        <dbReference type="SAM" id="SignalP"/>
    </source>
</evidence>